<reference evidence="1 2" key="1">
    <citation type="submission" date="2018-04" db="EMBL/GenBank/DDBJ databases">
        <title>Complete genome uncultured novel isolate.</title>
        <authorList>
            <person name="Merlino G."/>
        </authorList>
    </citation>
    <scope>NUCLEOTIDE SEQUENCE [LARGE SCALE GENOMIC DNA]</scope>
    <source>
        <strain evidence="2">R1DC9</strain>
    </source>
</reference>
<proteinExistence type="predicted"/>
<dbReference type="Proteomes" id="UP000298616">
    <property type="component" value="Chromosome"/>
</dbReference>
<organism evidence="1 2">
    <name type="scientific">Mangrovivirga cuniculi</name>
    <dbReference type="NCBI Taxonomy" id="2715131"/>
    <lineage>
        <taxon>Bacteria</taxon>
        <taxon>Pseudomonadati</taxon>
        <taxon>Bacteroidota</taxon>
        <taxon>Cytophagia</taxon>
        <taxon>Cytophagales</taxon>
        <taxon>Mangrovivirgaceae</taxon>
        <taxon>Mangrovivirga</taxon>
    </lineage>
</organism>
<dbReference type="KEGG" id="fpf:DCC35_03160"/>
<keyword evidence="2" id="KW-1185">Reference proteome</keyword>
<dbReference type="NCBIfam" id="TIGR02453">
    <property type="entry name" value="TIGR02453 family protein"/>
    <property type="match status" value="1"/>
</dbReference>
<evidence type="ECO:0000313" key="1">
    <source>
        <dbReference type="EMBL" id="QCK13829.1"/>
    </source>
</evidence>
<dbReference type="AlphaFoldDB" id="A0A4D7JBS3"/>
<evidence type="ECO:0000313" key="2">
    <source>
        <dbReference type="Proteomes" id="UP000298616"/>
    </source>
</evidence>
<dbReference type="PANTHER" id="PTHR36452">
    <property type="entry name" value="CHROMOSOME 12, WHOLE GENOME SHOTGUN SEQUENCE"/>
    <property type="match status" value="1"/>
</dbReference>
<dbReference type="InterPro" id="IPR012808">
    <property type="entry name" value="CHP02453"/>
</dbReference>
<accession>A0A4D7JBS3</accession>
<dbReference type="InterPro" id="IPR015996">
    <property type="entry name" value="UCP028451"/>
</dbReference>
<dbReference type="RefSeq" id="WP_137089423.1">
    <property type="nucleotide sequence ID" value="NZ_CP028923.1"/>
</dbReference>
<gene>
    <name evidence="1" type="ORF">DCC35_03160</name>
</gene>
<protein>
    <submittedName>
        <fullName evidence="1">TIGR02453 family protein</fullName>
    </submittedName>
</protein>
<sequence length="217" mass="25141">MKDILSFLTDLSENNNKEWFDENRSRYQEVRQEFIQIVSEVIAGLSERDESLRQIIEPKKCLFRINRDIRFAKDKTPYKKNFAASFSEEGKAVHKPGYYIHIQPGNSIIGGGIWLPESEHLQAIRQEIDYNGDELKSILNSESFKDTFGDLKGEKLKRPPKGYDKSNPHIEILKHKSFLASTDIDDNTLKKDNISEIIVNKLSDLTPFKKYFEVALD</sequence>
<name>A0A4D7JBS3_9BACT</name>
<dbReference type="PIRSF" id="PIRSF028451">
    <property type="entry name" value="UCP028451"/>
    <property type="match status" value="1"/>
</dbReference>
<dbReference type="EMBL" id="CP028923">
    <property type="protein sequence ID" value="QCK13829.1"/>
    <property type="molecule type" value="Genomic_DNA"/>
</dbReference>
<dbReference type="OrthoDB" id="9794241at2"/>
<dbReference type="Pfam" id="PF09365">
    <property type="entry name" value="DUF2461"/>
    <property type="match status" value="1"/>
</dbReference>
<dbReference type="PANTHER" id="PTHR36452:SF1">
    <property type="entry name" value="DUF2461 DOMAIN-CONTAINING PROTEIN"/>
    <property type="match status" value="1"/>
</dbReference>